<dbReference type="Proteomes" id="UP000632222">
    <property type="component" value="Unassembled WGS sequence"/>
</dbReference>
<dbReference type="SUPFAM" id="SSF52540">
    <property type="entry name" value="P-loop containing nucleoside triphosphate hydrolases"/>
    <property type="match status" value="1"/>
</dbReference>
<keyword evidence="3" id="KW-0132">Cell division</keyword>
<evidence type="ECO:0000313" key="4">
    <source>
        <dbReference type="Proteomes" id="UP000632222"/>
    </source>
</evidence>
<keyword evidence="4" id="KW-1185">Reference proteome</keyword>
<accession>A0ABQ2CZ31</accession>
<evidence type="ECO:0000256" key="2">
    <source>
        <dbReference type="ARBA" id="ARBA00022840"/>
    </source>
</evidence>
<organism evidence="3 4">
    <name type="scientific">Deinococcus roseus</name>
    <dbReference type="NCBI Taxonomy" id="392414"/>
    <lineage>
        <taxon>Bacteria</taxon>
        <taxon>Thermotogati</taxon>
        <taxon>Deinococcota</taxon>
        <taxon>Deinococci</taxon>
        <taxon>Deinococcales</taxon>
        <taxon>Deinococcaceae</taxon>
        <taxon>Deinococcus</taxon>
    </lineage>
</organism>
<gene>
    <name evidence="3" type="ORF">GCM10008938_21670</name>
</gene>
<dbReference type="EMBL" id="BMOD01000006">
    <property type="protein sequence ID" value="GGJ35266.1"/>
    <property type="molecule type" value="Genomic_DNA"/>
</dbReference>
<evidence type="ECO:0000313" key="3">
    <source>
        <dbReference type="EMBL" id="GGJ35266.1"/>
    </source>
</evidence>
<dbReference type="RefSeq" id="WP_189002696.1">
    <property type="nucleotide sequence ID" value="NZ_BMOD01000006.1"/>
</dbReference>
<reference evidence="4" key="1">
    <citation type="journal article" date="2019" name="Int. J. Syst. Evol. Microbiol.">
        <title>The Global Catalogue of Microorganisms (GCM) 10K type strain sequencing project: providing services to taxonomists for standard genome sequencing and annotation.</title>
        <authorList>
            <consortium name="The Broad Institute Genomics Platform"/>
            <consortium name="The Broad Institute Genome Sequencing Center for Infectious Disease"/>
            <person name="Wu L."/>
            <person name="Ma J."/>
        </authorList>
    </citation>
    <scope>NUCLEOTIDE SEQUENCE [LARGE SCALE GENOMIC DNA]</scope>
    <source>
        <strain evidence="4">JCM 14370</strain>
    </source>
</reference>
<keyword evidence="3" id="KW-0131">Cell cycle</keyword>
<proteinExistence type="predicted"/>
<dbReference type="Pfam" id="PF03969">
    <property type="entry name" value="AFG1_ATPase"/>
    <property type="match status" value="2"/>
</dbReference>
<comment type="caution">
    <text evidence="3">The sequence shown here is derived from an EMBL/GenBank/DDBJ whole genome shotgun (WGS) entry which is preliminary data.</text>
</comment>
<protein>
    <submittedName>
        <fullName evidence="3">Cell division protein ZapE</fullName>
    </submittedName>
</protein>
<sequence>MRIDLLSRNPQVTPEQMLEGFKPTARFGAVSFDNYHPNGDYPSQAQTRDTLREFTSNPPQPVKRLFRKPKPVEGLGFYLDGGFGVGKTHLLAASWHAFDGKKAFLSYQELLYTIGMLGMHRAIAAFQGYDLLCIDEFELDDPGNTHMTSTFLGQLMPLGTHVITTSNTQPEHLGQGRFNAEDFKRQIQAIAEHFAVLSIDGPDYRQRGAGVGKPLRKSDLTALEAQAGTHVRLTASELNLHLTRVHPARFSRMLEGIEMVLLDDLVCMSDQNIALRFVHFIDKVYDLNLNFAASGEALEQLFPATYRYGAYAKKYSRCLSRLTEMLSISAKTLDQLSSVG</sequence>
<dbReference type="InterPro" id="IPR005654">
    <property type="entry name" value="ATPase_AFG1-like"/>
</dbReference>
<dbReference type="PANTHER" id="PTHR12169:SF6">
    <property type="entry name" value="AFG1-LIKE ATPASE"/>
    <property type="match status" value="1"/>
</dbReference>
<evidence type="ECO:0000256" key="1">
    <source>
        <dbReference type="ARBA" id="ARBA00022741"/>
    </source>
</evidence>
<dbReference type="NCBIfam" id="NF040713">
    <property type="entry name" value="ZapE"/>
    <property type="match status" value="1"/>
</dbReference>
<name>A0ABQ2CZ31_9DEIO</name>
<dbReference type="GO" id="GO:0051301">
    <property type="term" value="P:cell division"/>
    <property type="evidence" value="ECO:0007669"/>
    <property type="project" value="UniProtKB-KW"/>
</dbReference>
<dbReference type="Gene3D" id="3.40.50.300">
    <property type="entry name" value="P-loop containing nucleotide triphosphate hydrolases"/>
    <property type="match status" value="1"/>
</dbReference>
<keyword evidence="2" id="KW-0067">ATP-binding</keyword>
<dbReference type="PANTHER" id="PTHR12169">
    <property type="entry name" value="ATPASE N2B"/>
    <property type="match status" value="1"/>
</dbReference>
<keyword evidence="1" id="KW-0547">Nucleotide-binding</keyword>
<dbReference type="InterPro" id="IPR027417">
    <property type="entry name" value="P-loop_NTPase"/>
</dbReference>